<dbReference type="InterPro" id="IPR019831">
    <property type="entry name" value="Mn/Fe_SOD_N"/>
</dbReference>
<evidence type="ECO:0000313" key="9">
    <source>
        <dbReference type="Proteomes" id="UP001628220"/>
    </source>
</evidence>
<feature type="domain" description="Manganese/iron superoxide dismutase C-terminal" evidence="7">
    <location>
        <begin position="90"/>
        <end position="191"/>
    </location>
</feature>
<dbReference type="PIRSF" id="PIRSF000349">
    <property type="entry name" value="SODismutase"/>
    <property type="match status" value="1"/>
</dbReference>
<proteinExistence type="inferred from homology"/>
<dbReference type="PRINTS" id="PR01703">
    <property type="entry name" value="MNSODISMTASE"/>
</dbReference>
<keyword evidence="3 5" id="KW-0479">Metal-binding</keyword>
<dbReference type="RefSeq" id="WP_411915765.1">
    <property type="nucleotide sequence ID" value="NZ_BAAFSF010000004.1"/>
</dbReference>
<evidence type="ECO:0000256" key="1">
    <source>
        <dbReference type="ARBA" id="ARBA00008714"/>
    </source>
</evidence>
<gene>
    <name evidence="8" type="ORF">Tsumi_11000</name>
</gene>
<dbReference type="PANTHER" id="PTHR42769:SF3">
    <property type="entry name" value="SUPEROXIDE DISMUTASE [FE] 2, CHLOROPLASTIC"/>
    <property type="match status" value="1"/>
</dbReference>
<comment type="function">
    <text evidence="5">Destroys radicals which are normally produced within the cells and which are toxic to biological systems.</text>
</comment>
<name>A0ABQ0E2N2_9PORP</name>
<comment type="catalytic activity">
    <reaction evidence="5">
        <text>2 superoxide + 2 H(+) = H2O2 + O2</text>
        <dbReference type="Rhea" id="RHEA:20696"/>
        <dbReference type="ChEBI" id="CHEBI:15378"/>
        <dbReference type="ChEBI" id="CHEBI:15379"/>
        <dbReference type="ChEBI" id="CHEBI:16240"/>
        <dbReference type="ChEBI" id="CHEBI:18421"/>
        <dbReference type="EC" id="1.15.1.1"/>
    </reaction>
</comment>
<dbReference type="InterPro" id="IPR019832">
    <property type="entry name" value="Mn/Fe_SOD_C"/>
</dbReference>
<accession>A0ABQ0E2N2</accession>
<sequence>MTHKLIELPYGADALAPVISAETIAYHHGKHLKGYVDTLNKLIAGTEFENMTLGEIVKKAEGKMYNQAGQVLNHNLYFLQFCGKNGGGKPSGKLAAAIDKKWGSFEKFQEAFNNACTGLFGSGWAWLAADEKGELSIESCPNAGSPYRAGLNPLMCCDVWEHAYYLSYQNRRADHVKDFWSIILWSEIEKRYEECPKY</sequence>
<dbReference type="InterPro" id="IPR019833">
    <property type="entry name" value="Mn/Fe_SOD_BS"/>
</dbReference>
<dbReference type="Gene3D" id="1.10.287.990">
    <property type="entry name" value="Fe,Mn superoxide dismutase (SOD) domain"/>
    <property type="match status" value="1"/>
</dbReference>
<organism evidence="8 9">
    <name type="scientific">Porphyromonas miyakawae</name>
    <dbReference type="NCBI Taxonomy" id="3137470"/>
    <lineage>
        <taxon>Bacteria</taxon>
        <taxon>Pseudomonadati</taxon>
        <taxon>Bacteroidota</taxon>
        <taxon>Bacteroidia</taxon>
        <taxon>Bacteroidales</taxon>
        <taxon>Porphyromonadaceae</taxon>
        <taxon>Porphyromonas</taxon>
    </lineage>
</organism>
<evidence type="ECO:0000259" key="7">
    <source>
        <dbReference type="Pfam" id="PF02777"/>
    </source>
</evidence>
<dbReference type="Pfam" id="PF00081">
    <property type="entry name" value="Sod_Fe_N"/>
    <property type="match status" value="1"/>
</dbReference>
<dbReference type="Pfam" id="PF02777">
    <property type="entry name" value="Sod_Fe_C"/>
    <property type="match status" value="1"/>
</dbReference>
<dbReference type="SUPFAM" id="SSF54719">
    <property type="entry name" value="Fe,Mn superoxide dismutase (SOD), C-terminal domain"/>
    <property type="match status" value="1"/>
</dbReference>
<evidence type="ECO:0000256" key="4">
    <source>
        <dbReference type="ARBA" id="ARBA00023002"/>
    </source>
</evidence>
<dbReference type="PROSITE" id="PS00088">
    <property type="entry name" value="SOD_MN"/>
    <property type="match status" value="1"/>
</dbReference>
<comment type="similarity">
    <text evidence="1 5">Belongs to the iron/manganese superoxide dismutase family.</text>
</comment>
<protein>
    <recommendedName>
        <fullName evidence="2 5">Superoxide dismutase</fullName>
        <ecNumber evidence="2 5">1.15.1.1</ecNumber>
    </recommendedName>
</protein>
<keyword evidence="9" id="KW-1185">Reference proteome</keyword>
<evidence type="ECO:0000256" key="3">
    <source>
        <dbReference type="ARBA" id="ARBA00022723"/>
    </source>
</evidence>
<evidence type="ECO:0000259" key="6">
    <source>
        <dbReference type="Pfam" id="PF00081"/>
    </source>
</evidence>
<dbReference type="InterPro" id="IPR036314">
    <property type="entry name" value="SOD_C_sf"/>
</dbReference>
<dbReference type="InterPro" id="IPR001189">
    <property type="entry name" value="Mn/Fe_SOD"/>
</dbReference>
<dbReference type="EC" id="1.15.1.1" evidence="2 5"/>
<feature type="domain" description="Manganese/iron superoxide dismutase N-terminal" evidence="6">
    <location>
        <begin position="2"/>
        <end position="80"/>
    </location>
</feature>
<dbReference type="Proteomes" id="UP001628220">
    <property type="component" value="Unassembled WGS sequence"/>
</dbReference>
<evidence type="ECO:0000256" key="2">
    <source>
        <dbReference type="ARBA" id="ARBA00012682"/>
    </source>
</evidence>
<dbReference type="InterPro" id="IPR036324">
    <property type="entry name" value="Mn/Fe_SOD_N_sf"/>
</dbReference>
<keyword evidence="4 5" id="KW-0560">Oxidoreductase</keyword>
<dbReference type="PANTHER" id="PTHR42769">
    <property type="entry name" value="SUPEROXIDE DISMUTASE"/>
    <property type="match status" value="1"/>
</dbReference>
<comment type="caution">
    <text evidence="8">The sequence shown here is derived from an EMBL/GenBank/DDBJ whole genome shotgun (WGS) entry which is preliminary data.</text>
</comment>
<dbReference type="EMBL" id="BAAFSF010000004">
    <property type="protein sequence ID" value="GAB1251994.1"/>
    <property type="molecule type" value="Genomic_DNA"/>
</dbReference>
<evidence type="ECO:0000313" key="8">
    <source>
        <dbReference type="EMBL" id="GAB1251994.1"/>
    </source>
</evidence>
<dbReference type="Gene3D" id="3.55.40.20">
    <property type="entry name" value="Iron/manganese superoxide dismutase, C-terminal domain"/>
    <property type="match status" value="1"/>
</dbReference>
<evidence type="ECO:0000256" key="5">
    <source>
        <dbReference type="RuleBase" id="RU000414"/>
    </source>
</evidence>
<dbReference type="SUPFAM" id="SSF46609">
    <property type="entry name" value="Fe,Mn superoxide dismutase (SOD), N-terminal domain"/>
    <property type="match status" value="1"/>
</dbReference>
<reference evidence="8 9" key="1">
    <citation type="journal article" date="2025" name="Int. J. Syst. Evol. Microbiol.">
        <title>Desulfovibrio falkowii sp. nov., Porphyromonas miyakawae sp. nov., Mediterraneibacter flintii sp. nov. and Owariibacterium komagatae gen. nov., sp. nov., isolated from human faeces.</title>
        <authorList>
            <person name="Hamaguchi T."/>
            <person name="Ohara M."/>
            <person name="Hisatomi A."/>
            <person name="Sekiguchi K."/>
            <person name="Takeda J.I."/>
            <person name="Ueyama J."/>
            <person name="Ito M."/>
            <person name="Nishiwaki H."/>
            <person name="Ogi T."/>
            <person name="Hirayama M."/>
            <person name="Ohkuma M."/>
            <person name="Sakamoto M."/>
            <person name="Ohno K."/>
        </authorList>
    </citation>
    <scope>NUCLEOTIDE SEQUENCE [LARGE SCALE GENOMIC DNA]</scope>
    <source>
        <strain evidence="8 9">13CB11C</strain>
    </source>
</reference>